<keyword evidence="6" id="KW-0539">Nucleus</keyword>
<name>Q5K963_CRYD1</name>
<dbReference type="EMBL" id="AE017351">
    <property type="protein sequence ID" value="AAW46382.1"/>
    <property type="molecule type" value="Genomic_DNA"/>
</dbReference>
<evidence type="ECO:0000256" key="8">
    <source>
        <dbReference type="SAM" id="MobiDB-lite"/>
    </source>
</evidence>
<feature type="compositionally biased region" description="Polar residues" evidence="8">
    <location>
        <begin position="389"/>
        <end position="398"/>
    </location>
</feature>
<feature type="compositionally biased region" description="Basic and acidic residues" evidence="8">
    <location>
        <begin position="165"/>
        <end position="176"/>
    </location>
</feature>
<feature type="region of interest" description="Disordered" evidence="8">
    <location>
        <begin position="99"/>
        <end position="210"/>
    </location>
</feature>
<keyword evidence="4 7" id="KW-0863">Zinc-finger</keyword>
<feature type="region of interest" description="Disordered" evidence="8">
    <location>
        <begin position="265"/>
        <end position="289"/>
    </location>
</feature>
<dbReference type="GO" id="GO:0000981">
    <property type="term" value="F:DNA-binding transcription factor activity, RNA polymerase II-specific"/>
    <property type="evidence" value="ECO:0000318"/>
    <property type="project" value="GO_Central"/>
</dbReference>
<dbReference type="GO" id="GO:0000785">
    <property type="term" value="C:chromatin"/>
    <property type="evidence" value="ECO:0000318"/>
    <property type="project" value="GO_Central"/>
</dbReference>
<dbReference type="GO" id="GO:0006357">
    <property type="term" value="P:regulation of transcription by RNA polymerase II"/>
    <property type="evidence" value="ECO:0000318"/>
    <property type="project" value="GO_Central"/>
</dbReference>
<dbReference type="PROSITE" id="PS50157">
    <property type="entry name" value="ZINC_FINGER_C2H2_2"/>
    <property type="match status" value="2"/>
</dbReference>
<dbReference type="AlphaFoldDB" id="Q5K963"/>
<dbReference type="STRING" id="214684.Q5K963"/>
<keyword evidence="11" id="KW-1185">Reference proteome</keyword>
<dbReference type="Proteomes" id="UP000002149">
    <property type="component" value="Chromosome 11"/>
</dbReference>
<reference evidence="10 11" key="1">
    <citation type="journal article" date="2005" name="Science">
        <title>The genome of the basidiomycetous yeast and human pathogen Cryptococcus neoformans.</title>
        <authorList>
            <person name="Loftus B.J."/>
            <person name="Fung E."/>
            <person name="Roncaglia P."/>
            <person name="Rowley D."/>
            <person name="Amedeo P."/>
            <person name="Bruno D."/>
            <person name="Vamathevan J."/>
            <person name="Miranda M."/>
            <person name="Anderson I.J."/>
            <person name="Fraser J.A."/>
            <person name="Allen J.E."/>
            <person name="Bosdet I.E."/>
            <person name="Brent M.R."/>
            <person name="Chiu R."/>
            <person name="Doering T.L."/>
            <person name="Donlin M.J."/>
            <person name="D'Souza C.A."/>
            <person name="Fox D.S."/>
            <person name="Grinberg V."/>
            <person name="Fu J."/>
            <person name="Fukushima M."/>
            <person name="Haas B.J."/>
            <person name="Huang J.C."/>
            <person name="Janbon G."/>
            <person name="Jones S.J."/>
            <person name="Koo H.L."/>
            <person name="Krzywinski M.I."/>
            <person name="Kwon-Chung J.K."/>
            <person name="Lengeler K.B."/>
            <person name="Maiti R."/>
            <person name="Marra M.A."/>
            <person name="Marra R.E."/>
            <person name="Mathewson C.A."/>
            <person name="Mitchell T.G."/>
            <person name="Pertea M."/>
            <person name="Riggs F.R."/>
            <person name="Salzberg S.L."/>
            <person name="Schein J.E."/>
            <person name="Shvartsbeyn A."/>
            <person name="Shin H."/>
            <person name="Shumway M."/>
            <person name="Specht C.A."/>
            <person name="Suh B.B."/>
            <person name="Tenney A."/>
            <person name="Utterback T.R."/>
            <person name="Wickes B.L."/>
            <person name="Wortman J.R."/>
            <person name="Wye N.H."/>
            <person name="Kronstad J.W."/>
            <person name="Lodge J.K."/>
            <person name="Heitman J."/>
            <person name="Davis R.W."/>
            <person name="Fraser C.M."/>
            <person name="Hyman R.W."/>
        </authorList>
    </citation>
    <scope>NUCLEOTIDE SEQUENCE [LARGE SCALE GENOMIC DNA]</scope>
    <source>
        <strain evidence="11">JEC21 / ATCC MYA-565</strain>
    </source>
</reference>
<dbReference type="Gene3D" id="3.30.160.60">
    <property type="entry name" value="Classic Zinc Finger"/>
    <property type="match status" value="2"/>
</dbReference>
<comment type="subcellular location">
    <subcellularLocation>
        <location evidence="1">Nucleus</location>
    </subcellularLocation>
</comment>
<evidence type="ECO:0000256" key="2">
    <source>
        <dbReference type="ARBA" id="ARBA00022723"/>
    </source>
</evidence>
<keyword evidence="5" id="KW-0862">Zinc</keyword>
<evidence type="ECO:0000259" key="9">
    <source>
        <dbReference type="PROSITE" id="PS50157"/>
    </source>
</evidence>
<dbReference type="eggNOG" id="KOG1721">
    <property type="taxonomic scope" value="Eukaryota"/>
</dbReference>
<dbReference type="SMART" id="SM00355">
    <property type="entry name" value="ZnF_C2H2"/>
    <property type="match status" value="2"/>
</dbReference>
<evidence type="ECO:0000256" key="4">
    <source>
        <dbReference type="ARBA" id="ARBA00022771"/>
    </source>
</evidence>
<feature type="domain" description="C2H2-type" evidence="9">
    <location>
        <begin position="79"/>
        <end position="107"/>
    </location>
</feature>
<sequence length="1078" mass="119561">MAAFAFPTSLVAENSVAKPFADTDITPSGAFAGGVGPGKAEDEQERETFACTFPQCFQIYSRVEYLKRHLRRHENDRPFPCKDCRKAFTRSDVLLRHHRRCHPNPPSADISSSSPVSNNAQGNMLAYSSRIDAREASPSREGPRKPGRHRTRKEESVLAQFDPTLRNDLDDKDKGRNHSGACHSDDTIGNYPNYSPQLLPSSRGNRTNLALDDSNQLDETSALLNMAYATDIASNNVQPREGSGLPLWGDDPAVNLIMAAAAGGDNNSSNHGGSDPSTVGAQPHSIAFTSGNSRASISSLIGSESELSGQGNVDSTLPNFGGFDSTVWSSGIETQGGTNVADGGSDSFSWTMIQSPKSTPPPATSHHLPSITYSLPSHSSNSSTKSRSQRNVHYQSPQWQPQDVLQILDQIAMYDVPQTAANPNPERPLLRVAHTELAHRVGNGIDPRSRFYLPTDRFNGGYQIPHWTLPPLRTLSLMACRTFHTVLNHFSIVHLPTFRLIDTTPCLAFAICTVGGIRTGKSSIHNHHLWEPPTNNGQPDPRKVTSLDGPVVPDQSWESLYEKNWYHENGSVRVNEVPSWKNAPTVRNEKIHMLVKSFYLARGVSMTEFNVTLLQALILYHTPNFLSEDERERASSNMFTGTIVNVSRRIGFFAPENDHFTPIIRLPDEPYTPNELGRCWREWIQLESIRRTAYLVYELDTISALEANIPCLLSPYELAHIPLPAPDTLWKAPDAETWLESVKGFRPMTLDEAMRRTFCLPASGKFDQMHEKSDKEAFQLLRGSNYGPFARITLIITLLRGIIDIGEGKRDRGDWRDLTDLWVRDTFFRPGKMMLDQDGINMGLITMKRLKDMFRLALQTWREGWDYDSLCVPAAMTPLNNRSMMSHSESSWSEGSLDTIEEEEMPKKTVNYCEDALPLYWLAQTLQNLLDSNSSQSAGTNIFSSLRYNDMLKAARRFARTGEGLPIGASNSSSSFRIRRDDTNRPVGHTKIEATHDIPKTHPMSHRSTASLPIGSYPVDRISGSAHMNDGSFGGFMHMTGLGSEEIGMPVGLQTSGYGFGFNSASADGSSSGDVRLV</sequence>
<feature type="compositionally biased region" description="Low complexity" evidence="8">
    <location>
        <begin position="107"/>
        <end position="119"/>
    </location>
</feature>
<evidence type="ECO:0000313" key="11">
    <source>
        <dbReference type="Proteomes" id="UP000002149"/>
    </source>
</evidence>
<dbReference type="VEuPathDB" id="FungiDB:CNK03060"/>
<keyword evidence="2" id="KW-0479">Metal-binding</keyword>
<dbReference type="HOGENOM" id="CLU_013936_0_0_1"/>
<feature type="region of interest" description="Disordered" evidence="8">
    <location>
        <begin position="334"/>
        <end position="398"/>
    </location>
</feature>
<proteinExistence type="predicted"/>
<feature type="compositionally biased region" description="Polar residues" evidence="8">
    <location>
        <begin position="346"/>
        <end position="357"/>
    </location>
</feature>
<evidence type="ECO:0000256" key="1">
    <source>
        <dbReference type="ARBA" id="ARBA00004123"/>
    </source>
</evidence>
<feature type="region of interest" description="Disordered" evidence="8">
    <location>
        <begin position="964"/>
        <end position="983"/>
    </location>
</feature>
<dbReference type="GO" id="GO:0000978">
    <property type="term" value="F:RNA polymerase II cis-regulatory region sequence-specific DNA binding"/>
    <property type="evidence" value="ECO:0000318"/>
    <property type="project" value="GO_Central"/>
</dbReference>
<evidence type="ECO:0000256" key="7">
    <source>
        <dbReference type="PROSITE-ProRule" id="PRU00042"/>
    </source>
</evidence>
<dbReference type="PROSITE" id="PS00028">
    <property type="entry name" value="ZINC_FINGER_C2H2_1"/>
    <property type="match status" value="2"/>
</dbReference>
<evidence type="ECO:0000256" key="3">
    <source>
        <dbReference type="ARBA" id="ARBA00022737"/>
    </source>
</evidence>
<feature type="compositionally biased region" description="Low complexity" evidence="8">
    <location>
        <begin position="265"/>
        <end position="277"/>
    </location>
</feature>
<dbReference type="SUPFAM" id="SSF57667">
    <property type="entry name" value="beta-beta-alpha zinc fingers"/>
    <property type="match status" value="1"/>
</dbReference>
<protein>
    <submittedName>
        <fullName evidence="10">C2H2 zinc finger protein Zas1A, putative</fullName>
    </submittedName>
</protein>
<dbReference type="PANTHER" id="PTHR40626:SF11">
    <property type="entry name" value="ZINC FINGER PROTEIN YPR022C"/>
    <property type="match status" value="1"/>
</dbReference>
<dbReference type="InterPro" id="IPR007219">
    <property type="entry name" value="XnlR_reg_dom"/>
</dbReference>
<accession>Q5K963</accession>
<dbReference type="KEGG" id="cne:CNK03060"/>
<feature type="domain" description="C2H2-type" evidence="9">
    <location>
        <begin position="49"/>
        <end position="78"/>
    </location>
</feature>
<feature type="compositionally biased region" description="Basic and acidic residues" evidence="8">
    <location>
        <begin position="131"/>
        <end position="144"/>
    </location>
</feature>
<dbReference type="GO" id="GO:0008270">
    <property type="term" value="F:zinc ion binding"/>
    <property type="evidence" value="ECO:0007669"/>
    <property type="project" value="UniProtKB-KW"/>
</dbReference>
<dbReference type="OrthoDB" id="1405595at2759"/>
<dbReference type="CDD" id="cd12148">
    <property type="entry name" value="fungal_TF_MHR"/>
    <property type="match status" value="1"/>
</dbReference>
<dbReference type="GeneID" id="3254720"/>
<dbReference type="Pfam" id="PF04082">
    <property type="entry name" value="Fungal_trans"/>
    <property type="match status" value="1"/>
</dbReference>
<dbReference type="InterPro" id="IPR051059">
    <property type="entry name" value="VerF-like"/>
</dbReference>
<dbReference type="PaxDb" id="214684-Q5K963"/>
<evidence type="ECO:0000313" key="10">
    <source>
        <dbReference type="EMBL" id="AAW46382.1"/>
    </source>
</evidence>
<feature type="compositionally biased region" description="Low complexity" evidence="8">
    <location>
        <begin position="374"/>
        <end position="386"/>
    </location>
</feature>
<dbReference type="RefSeq" id="XP_567899.1">
    <property type="nucleotide sequence ID" value="XM_567899.2"/>
</dbReference>
<gene>
    <name evidence="10" type="ordered locus">CNK03060</name>
</gene>
<dbReference type="GO" id="GO:0005634">
    <property type="term" value="C:nucleus"/>
    <property type="evidence" value="ECO:0007669"/>
    <property type="project" value="UniProtKB-SubCell"/>
</dbReference>
<organism evidence="10 11">
    <name type="scientific">Cryptococcus deneoformans (strain JEC21 / ATCC MYA-565)</name>
    <name type="common">Cryptococcus neoformans var. neoformans serotype D</name>
    <dbReference type="NCBI Taxonomy" id="214684"/>
    <lineage>
        <taxon>Eukaryota</taxon>
        <taxon>Fungi</taxon>
        <taxon>Dikarya</taxon>
        <taxon>Basidiomycota</taxon>
        <taxon>Agaricomycotina</taxon>
        <taxon>Tremellomycetes</taxon>
        <taxon>Tremellales</taxon>
        <taxon>Cryptococcaceae</taxon>
        <taxon>Cryptococcus</taxon>
        <taxon>Cryptococcus neoformans species complex</taxon>
    </lineage>
</organism>
<dbReference type="OMA" id="WYHENGS"/>
<dbReference type="InParanoid" id="Q5K963"/>
<dbReference type="InterPro" id="IPR013087">
    <property type="entry name" value="Znf_C2H2_type"/>
</dbReference>
<evidence type="ECO:0000256" key="5">
    <source>
        <dbReference type="ARBA" id="ARBA00022833"/>
    </source>
</evidence>
<dbReference type="InterPro" id="IPR036236">
    <property type="entry name" value="Znf_C2H2_sf"/>
</dbReference>
<evidence type="ECO:0000256" key="6">
    <source>
        <dbReference type="ARBA" id="ARBA00023242"/>
    </source>
</evidence>
<dbReference type="GO" id="GO:0006351">
    <property type="term" value="P:DNA-templated transcription"/>
    <property type="evidence" value="ECO:0007669"/>
    <property type="project" value="InterPro"/>
</dbReference>
<dbReference type="PANTHER" id="PTHR40626">
    <property type="entry name" value="MIP31509P"/>
    <property type="match status" value="1"/>
</dbReference>
<keyword evidence="3" id="KW-0677">Repeat</keyword>
<feature type="compositionally biased region" description="Polar residues" evidence="8">
    <location>
        <begin position="190"/>
        <end position="210"/>
    </location>
</feature>